<comment type="catalytic activity">
    <reaction evidence="8">
        <text>DNA(n) + a 2'-deoxyribonucleoside 5'-triphosphate = DNA(n+1) + diphosphate</text>
        <dbReference type="Rhea" id="RHEA:22508"/>
        <dbReference type="Rhea" id="RHEA-COMP:17339"/>
        <dbReference type="Rhea" id="RHEA-COMP:17340"/>
        <dbReference type="ChEBI" id="CHEBI:33019"/>
        <dbReference type="ChEBI" id="CHEBI:61560"/>
        <dbReference type="ChEBI" id="CHEBI:173112"/>
        <dbReference type="EC" id="2.7.7.7"/>
    </reaction>
</comment>
<evidence type="ECO:0000259" key="10">
    <source>
        <dbReference type="Pfam" id="PF21694"/>
    </source>
</evidence>
<dbReference type="InterPro" id="IPR008921">
    <property type="entry name" value="DNA_pol3_clamp-load_cplx_C"/>
</dbReference>
<evidence type="ECO:0000256" key="3">
    <source>
        <dbReference type="ARBA" id="ARBA00022679"/>
    </source>
</evidence>
<dbReference type="GO" id="GO:0003677">
    <property type="term" value="F:DNA binding"/>
    <property type="evidence" value="ECO:0007669"/>
    <property type="project" value="InterPro"/>
</dbReference>
<dbReference type="GO" id="GO:0003887">
    <property type="term" value="F:DNA-directed DNA polymerase activity"/>
    <property type="evidence" value="ECO:0007669"/>
    <property type="project" value="UniProtKB-KW"/>
</dbReference>
<dbReference type="Gene3D" id="1.10.8.60">
    <property type="match status" value="1"/>
</dbReference>
<dbReference type="PANTHER" id="PTHR34388:SF1">
    <property type="entry name" value="DNA POLYMERASE III SUBUNIT DELTA"/>
    <property type="match status" value="1"/>
</dbReference>
<dbReference type="AlphaFoldDB" id="A0A9D2B2U2"/>
<dbReference type="NCBIfam" id="TIGR01128">
    <property type="entry name" value="holA"/>
    <property type="match status" value="1"/>
</dbReference>
<dbReference type="InterPro" id="IPR027417">
    <property type="entry name" value="P-loop_NTPase"/>
</dbReference>
<evidence type="ECO:0000313" key="12">
    <source>
        <dbReference type="Proteomes" id="UP000886817"/>
    </source>
</evidence>
<dbReference type="SUPFAM" id="SSF52540">
    <property type="entry name" value="P-loop containing nucleoside triphosphate hydrolases"/>
    <property type="match status" value="1"/>
</dbReference>
<keyword evidence="6" id="KW-0239">DNA-directed DNA polymerase</keyword>
<protein>
    <recommendedName>
        <fullName evidence="2">DNA polymerase III subunit delta</fullName>
        <ecNumber evidence="1">2.7.7.7</ecNumber>
    </recommendedName>
</protein>
<sequence>MKSIQEDIKNQSWKPVYLLWGEEAYLKQQYKQRLLNGLLPEEDTMNFTRYEGKGLNVGEIIEQADTMPFFAERRVILLEDTGFCKNKCEELADYIKTLPEYLVLIFVESEVDKRSRVYKAIKAAGRIAEFGTQDEKTLVRWVLGLLAKENKKITQRDMEFLLSCTGTDMGNIRMEVQKLLDYTMGRQVITREDIQAICTVQIQNKIFDMVRAVTDRNQKKALELYYDLLSLREPPMRILYLLARQYRQLMLTREMVLEGHGQNEISTRLGIPSFAARNYIQCSRKYELSQLRQAVEDFTEAEEAVKTGRLGDVLSVELMIVKYSSKA</sequence>
<reference evidence="11" key="2">
    <citation type="submission" date="2021-04" db="EMBL/GenBank/DDBJ databases">
        <authorList>
            <person name="Gilroy R."/>
        </authorList>
    </citation>
    <scope>NUCLEOTIDE SEQUENCE</scope>
    <source>
        <strain evidence="11">ChiSjej1B19-8411</strain>
    </source>
</reference>
<dbReference type="EMBL" id="DXEX01000117">
    <property type="protein sequence ID" value="HIX59110.1"/>
    <property type="molecule type" value="Genomic_DNA"/>
</dbReference>
<comment type="caution">
    <text evidence="11">The sequence shown here is derived from an EMBL/GenBank/DDBJ whole genome shotgun (WGS) entry which is preliminary data.</text>
</comment>
<dbReference type="PANTHER" id="PTHR34388">
    <property type="entry name" value="DNA POLYMERASE III SUBUNIT DELTA"/>
    <property type="match status" value="1"/>
</dbReference>
<dbReference type="InterPro" id="IPR005790">
    <property type="entry name" value="DNA_polIII_delta"/>
</dbReference>
<gene>
    <name evidence="11" type="primary">holA</name>
    <name evidence="11" type="ORF">IAA45_05265</name>
</gene>
<dbReference type="GO" id="GO:0009360">
    <property type="term" value="C:DNA polymerase III complex"/>
    <property type="evidence" value="ECO:0007669"/>
    <property type="project" value="InterPro"/>
</dbReference>
<evidence type="ECO:0000313" key="11">
    <source>
        <dbReference type="EMBL" id="HIX59110.1"/>
    </source>
</evidence>
<dbReference type="Gene3D" id="3.40.50.300">
    <property type="entry name" value="P-loop containing nucleotide triphosphate hydrolases"/>
    <property type="match status" value="1"/>
</dbReference>
<reference evidence="11" key="1">
    <citation type="journal article" date="2021" name="PeerJ">
        <title>Extensive microbial diversity within the chicken gut microbiome revealed by metagenomics and culture.</title>
        <authorList>
            <person name="Gilroy R."/>
            <person name="Ravi A."/>
            <person name="Getino M."/>
            <person name="Pursley I."/>
            <person name="Horton D.L."/>
            <person name="Alikhan N.F."/>
            <person name="Baker D."/>
            <person name="Gharbi K."/>
            <person name="Hall N."/>
            <person name="Watson M."/>
            <person name="Adriaenssens E.M."/>
            <person name="Foster-Nyarko E."/>
            <person name="Jarju S."/>
            <person name="Secka A."/>
            <person name="Antonio M."/>
            <person name="Oren A."/>
            <person name="Chaudhuri R.R."/>
            <person name="La Ragione R."/>
            <person name="Hildebrand F."/>
            <person name="Pallen M.J."/>
        </authorList>
    </citation>
    <scope>NUCLEOTIDE SEQUENCE</scope>
    <source>
        <strain evidence="11">ChiSjej1B19-8411</strain>
    </source>
</reference>
<keyword evidence="3 11" id="KW-0808">Transferase</keyword>
<dbReference type="InterPro" id="IPR010372">
    <property type="entry name" value="DNA_pol3_delta_N"/>
</dbReference>
<dbReference type="Proteomes" id="UP000886817">
    <property type="component" value="Unassembled WGS sequence"/>
</dbReference>
<evidence type="ECO:0000256" key="8">
    <source>
        <dbReference type="ARBA" id="ARBA00049244"/>
    </source>
</evidence>
<dbReference type="Pfam" id="PF06144">
    <property type="entry name" value="DNA_pol3_delta"/>
    <property type="match status" value="1"/>
</dbReference>
<evidence type="ECO:0000256" key="1">
    <source>
        <dbReference type="ARBA" id="ARBA00012417"/>
    </source>
</evidence>
<evidence type="ECO:0000256" key="4">
    <source>
        <dbReference type="ARBA" id="ARBA00022695"/>
    </source>
</evidence>
<feature type="domain" description="DNA polymerase III delta N-terminal" evidence="9">
    <location>
        <begin position="17"/>
        <end position="126"/>
    </location>
</feature>
<dbReference type="SUPFAM" id="SSF48019">
    <property type="entry name" value="post-AAA+ oligomerization domain-like"/>
    <property type="match status" value="1"/>
</dbReference>
<evidence type="ECO:0000256" key="5">
    <source>
        <dbReference type="ARBA" id="ARBA00022705"/>
    </source>
</evidence>
<evidence type="ECO:0000256" key="6">
    <source>
        <dbReference type="ARBA" id="ARBA00022932"/>
    </source>
</evidence>
<evidence type="ECO:0000259" key="9">
    <source>
        <dbReference type="Pfam" id="PF06144"/>
    </source>
</evidence>
<organism evidence="11 12">
    <name type="scientific">Candidatus Blautia gallistercoris</name>
    <dbReference type="NCBI Taxonomy" id="2838490"/>
    <lineage>
        <taxon>Bacteria</taxon>
        <taxon>Bacillati</taxon>
        <taxon>Bacillota</taxon>
        <taxon>Clostridia</taxon>
        <taxon>Lachnospirales</taxon>
        <taxon>Lachnospiraceae</taxon>
        <taxon>Blautia</taxon>
    </lineage>
</organism>
<comment type="similarity">
    <text evidence="7">Belongs to the DNA polymerase HolA subunit family.</text>
</comment>
<dbReference type="Pfam" id="PF21694">
    <property type="entry name" value="DNA_pol3_delta_C"/>
    <property type="match status" value="1"/>
</dbReference>
<dbReference type="InterPro" id="IPR048466">
    <property type="entry name" value="DNA_pol3_delta-like_C"/>
</dbReference>
<dbReference type="GO" id="GO:0006261">
    <property type="term" value="P:DNA-templated DNA replication"/>
    <property type="evidence" value="ECO:0007669"/>
    <property type="project" value="TreeGrafter"/>
</dbReference>
<name>A0A9D2B2U2_9FIRM</name>
<evidence type="ECO:0000256" key="2">
    <source>
        <dbReference type="ARBA" id="ARBA00017703"/>
    </source>
</evidence>
<proteinExistence type="inferred from homology"/>
<keyword evidence="5" id="KW-0235">DNA replication</keyword>
<feature type="domain" description="DNA polymerase III delta subunit-like C-terminal" evidence="10">
    <location>
        <begin position="203"/>
        <end position="323"/>
    </location>
</feature>
<evidence type="ECO:0000256" key="7">
    <source>
        <dbReference type="ARBA" id="ARBA00034754"/>
    </source>
</evidence>
<accession>A0A9D2B2U2</accession>
<dbReference type="Gene3D" id="1.20.272.10">
    <property type="match status" value="1"/>
</dbReference>
<dbReference type="EC" id="2.7.7.7" evidence="1"/>
<keyword evidence="4 11" id="KW-0548">Nucleotidyltransferase</keyword>